<proteinExistence type="predicted"/>
<evidence type="ECO:0000256" key="1">
    <source>
        <dbReference type="SAM" id="MobiDB-lite"/>
    </source>
</evidence>
<evidence type="ECO:0000313" key="2">
    <source>
        <dbReference type="EMBL" id="KAK2952888.1"/>
    </source>
</evidence>
<accession>A0ABQ9XKD2</accession>
<feature type="region of interest" description="Disordered" evidence="1">
    <location>
        <begin position="105"/>
        <end position="153"/>
    </location>
</feature>
<reference evidence="2 3" key="1">
    <citation type="journal article" date="2022" name="bioRxiv">
        <title>Genomics of Preaxostyla Flagellates Illuminates Evolutionary Transitions and the Path Towards Mitochondrial Loss.</title>
        <authorList>
            <person name="Novak L.V.F."/>
            <person name="Treitli S.C."/>
            <person name="Pyrih J."/>
            <person name="Halakuc P."/>
            <person name="Pipaliya S.V."/>
            <person name="Vacek V."/>
            <person name="Brzon O."/>
            <person name="Soukal P."/>
            <person name="Eme L."/>
            <person name="Dacks J.B."/>
            <person name="Karnkowska A."/>
            <person name="Elias M."/>
            <person name="Hampl V."/>
        </authorList>
    </citation>
    <scope>NUCLEOTIDE SEQUENCE [LARGE SCALE GENOMIC DNA]</scope>
    <source>
        <strain evidence="2">NAU3</strain>
        <tissue evidence="2">Gut</tissue>
    </source>
</reference>
<evidence type="ECO:0000313" key="3">
    <source>
        <dbReference type="Proteomes" id="UP001281761"/>
    </source>
</evidence>
<feature type="compositionally biased region" description="Low complexity" evidence="1">
    <location>
        <begin position="136"/>
        <end position="148"/>
    </location>
</feature>
<comment type="caution">
    <text evidence="2">The sequence shown here is derived from an EMBL/GenBank/DDBJ whole genome shotgun (WGS) entry which is preliminary data.</text>
</comment>
<dbReference type="Proteomes" id="UP001281761">
    <property type="component" value="Unassembled WGS sequence"/>
</dbReference>
<name>A0ABQ9XKD2_9EUKA</name>
<organism evidence="2 3">
    <name type="scientific">Blattamonas nauphoetae</name>
    <dbReference type="NCBI Taxonomy" id="2049346"/>
    <lineage>
        <taxon>Eukaryota</taxon>
        <taxon>Metamonada</taxon>
        <taxon>Preaxostyla</taxon>
        <taxon>Oxymonadida</taxon>
        <taxon>Blattamonas</taxon>
    </lineage>
</organism>
<dbReference type="EMBL" id="JARBJD010000098">
    <property type="protein sequence ID" value="KAK2952888.1"/>
    <property type="molecule type" value="Genomic_DNA"/>
</dbReference>
<protein>
    <submittedName>
        <fullName evidence="2">Uncharacterized protein</fullName>
    </submittedName>
</protein>
<gene>
    <name evidence="2" type="ORF">BLNAU_12209</name>
</gene>
<keyword evidence="3" id="KW-1185">Reference proteome</keyword>
<sequence>MLDFIPQHLNIPGYITVHYILSKSSVQPLIDPPTQHSFCRLHPLHCSAAADQRGVSASAQEHDILSPPLQSWMSCRICPLRHIILSEAKAPLPTQPDTRRIKLELDQRKQKSTKVHQHDPSDEEDEAPHRSRTGMSSQRKSQSLSPSPHVNSVWRSTTHRDVDRLDHPRLVVADHPRHTAHHPRQRAELVRWALLVRYHNSGQLDLSADGNRTTVCLFYSLVPKSRLRLATQTPADLTLPNPQSEFSLPSKDLPRLVLPHLHFCRSVVCRVWCGRGCCV</sequence>